<dbReference type="ExpressionAtlas" id="A0A0B4LFY6">
    <property type="expression patterns" value="baseline and differential"/>
</dbReference>
<reference evidence="2 4" key="3">
    <citation type="journal article" date="2002" name="Genome Biol.">
        <title>Annotation of the Drosophila melanogaster euchromatic genome: a systematic review.</title>
        <authorList>
            <person name="Misra S."/>
            <person name="Crosby M.A."/>
            <person name="Mungall C.J."/>
            <person name="Matthews B.B."/>
            <person name="Campbell K.S."/>
            <person name="Hradecky P."/>
            <person name="Huang Y."/>
            <person name="Kaminker J.S."/>
            <person name="Millburn G.H."/>
            <person name="Prochnik S.E."/>
            <person name="Smith C.D."/>
            <person name="Tupy J.L."/>
            <person name="Whitfied E.J."/>
            <person name="Bayraktaroglu L."/>
            <person name="Berman B.P."/>
            <person name="Bettencourt B.R."/>
            <person name="Celniker S.E."/>
            <person name="de Grey A.D."/>
            <person name="Drysdale R.A."/>
            <person name="Harris N.L."/>
            <person name="Richter J."/>
            <person name="Russo S."/>
            <person name="Schroeder A.J."/>
            <person name="Shu S.Q."/>
            <person name="Stapleton M."/>
            <person name="Yamada C."/>
            <person name="Ashburner M."/>
            <person name="Gelbart W.M."/>
            <person name="Rubin G.M."/>
            <person name="Lewis S.E."/>
        </authorList>
    </citation>
    <scope>GENOME REANNOTATION</scope>
    <source>
        <strain evidence="4">Berkeley</strain>
    </source>
</reference>
<name>A0A0B4LFY6_DROME</name>
<evidence type="ECO:0000313" key="3">
    <source>
        <dbReference type="FlyBase" id="FBgn0050222"/>
    </source>
</evidence>
<protein>
    <submittedName>
        <fullName evidence="2">Uncharacterized protein, isoform G</fullName>
    </submittedName>
</protein>
<keyword evidence="1" id="KW-1133">Transmembrane helix</keyword>
<reference evidence="2 4" key="5">
    <citation type="journal article" date="2002" name="Genome Biol.">
        <title>Heterochromatic sequences in a Drosophila whole-genome shotgun assembly.</title>
        <authorList>
            <person name="Hoskins R.A."/>
            <person name="Smith C.D."/>
            <person name="Carlson J.W."/>
            <person name="Carvalho A.B."/>
            <person name="Halpern A."/>
            <person name="Kaminker J.S."/>
            <person name="Kennedy C."/>
            <person name="Mungall C.J."/>
            <person name="Sullivan B.A."/>
            <person name="Sutton G.G."/>
            <person name="Yasuhara J.C."/>
            <person name="Wakimoto B.T."/>
            <person name="Myers E.W."/>
            <person name="Celniker S.E."/>
            <person name="Rubin G.M."/>
            <person name="Karpen G.H."/>
        </authorList>
    </citation>
    <scope>NUCLEOTIDE SEQUENCE [LARGE SCALE GENOMIC DNA]</scope>
    <source>
        <strain evidence="4">Berkeley</strain>
    </source>
</reference>
<dbReference type="AlphaFoldDB" id="A0A0B4LFY6"/>
<dbReference type="GeneID" id="50129"/>
<reference evidence="2 4" key="9">
    <citation type="journal article" date="2015" name="G3 (Bethesda)">
        <title>Gene Model Annotations for Drosophila melanogaster: Impact of High-Throughput Data.</title>
        <authorList>
            <consortium name="FlyBase Consortium"/>
            <person name="Matthews B.B."/>
            <person name="Dos Santos G."/>
            <person name="Crosby M.A."/>
            <person name="Emmert D.B."/>
            <person name="St Pierre S.E."/>
            <person name="Gramates L.S."/>
            <person name="Zhou P."/>
            <person name="Schroeder A.J."/>
            <person name="Falls K."/>
            <person name="Strelets V."/>
            <person name="Russo S.M."/>
            <person name="Gelbart W.M."/>
            <person name="null"/>
        </authorList>
    </citation>
    <scope>NUCLEOTIDE SEQUENCE [LARGE SCALE GENOMIC DNA]</scope>
    <source>
        <strain evidence="4">Berkeley</strain>
    </source>
</reference>
<dbReference type="BioGRID-ORCS" id="50129">
    <property type="hits" value="0 hits in 1 CRISPR screen"/>
</dbReference>
<dbReference type="FlyBase" id="FBgn0050222">
    <property type="gene designation" value="CG30222"/>
</dbReference>
<reference evidence="2 4" key="11">
    <citation type="journal article" date="2015" name="Genome Res.">
        <title>The Release 6 reference sequence of the Drosophila melanogaster genome.</title>
        <authorList>
            <person name="Hoskins R.A."/>
            <person name="Carlson J.W."/>
            <person name="Wan K.H."/>
            <person name="Park S."/>
            <person name="Mendez I."/>
            <person name="Galle S.E."/>
            <person name="Booth B.W."/>
            <person name="Pfeiffer B.D."/>
            <person name="George R.A."/>
            <person name="Svirskas R."/>
            <person name="Krzywinski M."/>
            <person name="Schein J."/>
            <person name="Accardo M.C."/>
            <person name="Damia E."/>
            <person name="Messina G."/>
            <person name="Mendez-Lago M."/>
            <person name="de Pablos B."/>
            <person name="Demakova O.V."/>
            <person name="Andreyeva E.N."/>
            <person name="Boldyreva L.V."/>
            <person name="Marra M."/>
            <person name="Carvalho A.B."/>
            <person name="Dimitri P."/>
            <person name="Villasante A."/>
            <person name="Zhimulev I.F."/>
            <person name="Rubin G.M."/>
            <person name="Karpen G.H."/>
            <person name="Celniker S.E."/>
        </authorList>
    </citation>
    <scope>NUCLEOTIDE SEQUENCE [LARGE SCALE GENOMIC DNA]</scope>
    <source>
        <strain evidence="4">Berkeley</strain>
    </source>
</reference>
<keyword evidence="4" id="KW-1185">Reference proteome</keyword>
<dbReference type="OrthoDB" id="7860854at2759"/>
<dbReference type="AGR" id="FB:FBgn0050222"/>
<reference evidence="2 4" key="1">
    <citation type="journal article" date="2000" name="Science">
        <title>The genome sequence of Drosophila melanogaster.</title>
        <authorList>
            <person name="Adams M.D."/>
            <person name="Celniker S.E."/>
            <person name="Holt R.A."/>
            <person name="Evans C.A."/>
            <person name="Gocayne J.D."/>
            <person name="Amanatides P.G."/>
            <person name="Scherer S.E."/>
            <person name="Li P.W."/>
            <person name="Hoskins R.A."/>
            <person name="Galle R.F."/>
            <person name="George R.A."/>
            <person name="Lewis S.E."/>
            <person name="Richards S."/>
            <person name="Ashburner M."/>
            <person name="Henderson S.N."/>
            <person name="Sutton G.G."/>
            <person name="Wortman J.R."/>
            <person name="Yandell M.D."/>
            <person name="Zhang Q."/>
            <person name="Chen L.X."/>
            <person name="Brandon R.C."/>
            <person name="Rogers Y.H."/>
            <person name="Blazej R.G."/>
            <person name="Champe M."/>
            <person name="Pfeiffer B.D."/>
            <person name="Wan K.H."/>
            <person name="Doyle C."/>
            <person name="Baxter E.G."/>
            <person name="Helt G."/>
            <person name="Nelson C.R."/>
            <person name="Gabor G.L."/>
            <person name="Abril J.F."/>
            <person name="Agbayani A."/>
            <person name="An H.J."/>
            <person name="Andrews-Pfannkoch C."/>
            <person name="Baldwin D."/>
            <person name="Ballew R.M."/>
            <person name="Basu A."/>
            <person name="Baxendale J."/>
            <person name="Bayraktaroglu L."/>
            <person name="Beasley E.M."/>
            <person name="Beeson K.Y."/>
            <person name="Benos P.V."/>
            <person name="Berman B.P."/>
            <person name="Bhandari D."/>
            <person name="Bolshakov S."/>
            <person name="Borkova D."/>
            <person name="Botchan M.R."/>
            <person name="Bouck J."/>
            <person name="Brokstein P."/>
            <person name="Brottier P."/>
            <person name="Burtis K.C."/>
            <person name="Busam D.A."/>
            <person name="Butler H."/>
            <person name="Cadieu E."/>
            <person name="Center A."/>
            <person name="Chandra I."/>
            <person name="Cherry J.M."/>
            <person name="Cawley S."/>
            <person name="Dahlke C."/>
            <person name="Davenport L.B."/>
            <person name="Davies P."/>
            <person name="de Pablos B."/>
            <person name="Delcher A."/>
            <person name="Deng Z."/>
            <person name="Mays A.D."/>
            <person name="Dew I."/>
            <person name="Dietz S.M."/>
            <person name="Dodson K."/>
            <person name="Doup L.E."/>
            <person name="Downes M."/>
            <person name="Dugan-Rocha S."/>
            <person name="Dunkov B.C."/>
            <person name="Dunn P."/>
            <person name="Durbin K.J."/>
            <person name="Evangelista C.C."/>
            <person name="Ferraz C."/>
            <person name="Ferriera S."/>
            <person name="Fleischmann W."/>
            <person name="Fosler C."/>
            <person name="Gabrielian A.E."/>
            <person name="Garg N.S."/>
            <person name="Gelbart W.M."/>
            <person name="Glasser K."/>
            <person name="Glodek A."/>
            <person name="Gong F."/>
            <person name="Gorrell J.H."/>
            <person name="Gu Z."/>
            <person name="Guan P."/>
            <person name="Harris M."/>
            <person name="Harris N.L."/>
            <person name="Harvey D."/>
            <person name="Heiman T.J."/>
            <person name="Hernandez J.R."/>
            <person name="Houck J."/>
            <person name="Hostin D."/>
            <person name="Houston K.A."/>
            <person name="Howland T.J."/>
            <person name="Wei M.H."/>
            <person name="Ibegwam C."/>
            <person name="Jalali M."/>
            <person name="Kalush F."/>
            <person name="Karpen G.H."/>
            <person name="Ke Z."/>
            <person name="Kennison J.A."/>
            <person name="Ketchum K.A."/>
            <person name="Kimmel B.E."/>
            <person name="Kodira C.D."/>
            <person name="Kraft C."/>
            <person name="Kravitz S."/>
            <person name="Kulp D."/>
            <person name="Lai Z."/>
            <person name="Lasko P."/>
            <person name="Lei Y."/>
            <person name="Levitsky A.A."/>
            <person name="Li J."/>
            <person name="Li Z."/>
            <person name="Liang Y."/>
            <person name="Lin X."/>
            <person name="Liu X."/>
            <person name="Mattei B."/>
            <person name="McIntosh T.C."/>
            <person name="McLeod M.P."/>
            <person name="McPherson D."/>
            <person name="Merkulov G."/>
            <person name="Milshina N.V."/>
            <person name="Mobarry C."/>
            <person name="Morris J."/>
            <person name="Moshrefi A."/>
            <person name="Mount S.M."/>
            <person name="Moy M."/>
            <person name="Murphy B."/>
            <person name="Murphy L."/>
            <person name="Muzny D.M."/>
            <person name="Nelson D.L."/>
            <person name="Nelson D.R."/>
            <person name="Nelson K.A."/>
            <person name="Nixon K."/>
            <person name="Nusskern D.R."/>
            <person name="Pacleb J.M."/>
            <person name="Palazzolo M."/>
            <person name="Pittman G.S."/>
            <person name="Pan S."/>
            <person name="Pollard J."/>
            <person name="Puri V."/>
            <person name="Reese M.G."/>
            <person name="Reinert K."/>
            <person name="Remington K."/>
            <person name="Saunders R.D."/>
            <person name="Scheeler F."/>
            <person name="Shen H."/>
            <person name="Shue B.C."/>
            <person name="Siden-Kiamos I."/>
            <person name="Simpson M."/>
            <person name="Skupski M.P."/>
            <person name="Smith T."/>
            <person name="Spier E."/>
            <person name="Spradling A.C."/>
            <person name="Stapleton M."/>
            <person name="Strong R."/>
            <person name="Sun E."/>
            <person name="Svirskas R."/>
            <person name="Tector C."/>
            <person name="Turner R."/>
            <person name="Venter E."/>
            <person name="Wang A.H."/>
            <person name="Wang X."/>
            <person name="Wang Z.Y."/>
            <person name="Wassarman D.A."/>
            <person name="Weinstock G.M."/>
            <person name="Weissenbach J."/>
            <person name="Williams S.M."/>
            <person name="WoodageT"/>
            <person name="Worley K.C."/>
            <person name="Wu D."/>
            <person name="Yang S."/>
            <person name="Yao Q.A."/>
            <person name="Ye J."/>
            <person name="Yeh R.F."/>
            <person name="Zaveri J.S."/>
            <person name="Zhan M."/>
            <person name="Zhang G."/>
            <person name="Zhao Q."/>
            <person name="Zheng L."/>
            <person name="Zheng X.H."/>
            <person name="Zhong F.N."/>
            <person name="Zhong W."/>
            <person name="Zhou X."/>
            <person name="Zhu S."/>
            <person name="Zhu X."/>
            <person name="Smith H.O."/>
            <person name="Gibbs R.A."/>
            <person name="Myers E.W."/>
            <person name="Rubin G.M."/>
            <person name="Venter J.C."/>
        </authorList>
    </citation>
    <scope>NUCLEOTIDE SEQUENCE [LARGE SCALE GENOMIC DNA]</scope>
    <source>
        <strain evidence="4">Berkeley</strain>
    </source>
</reference>
<evidence type="ECO:0000313" key="2">
    <source>
        <dbReference type="EMBL" id="AHN56476.1"/>
    </source>
</evidence>
<reference evidence="2 4" key="7">
    <citation type="journal article" date="2007" name="Science">
        <title>The Release 5.1 annotation of Drosophila melanogaster heterochromatin.</title>
        <authorList>
            <person name="Smith C.D."/>
            <person name="Shu S."/>
            <person name="Mungall C.J."/>
            <person name="Karpen G.H."/>
        </authorList>
    </citation>
    <scope>NUCLEOTIDE SEQUENCE [LARGE SCALE GENOMIC DNA]</scope>
    <source>
        <strain evidence="4">Berkeley</strain>
    </source>
</reference>
<organism evidence="2 4">
    <name type="scientific">Drosophila melanogaster</name>
    <name type="common">Fruit fly</name>
    <dbReference type="NCBI Taxonomy" id="7227"/>
    <lineage>
        <taxon>Eukaryota</taxon>
        <taxon>Metazoa</taxon>
        <taxon>Ecdysozoa</taxon>
        <taxon>Arthropoda</taxon>
        <taxon>Hexapoda</taxon>
        <taxon>Insecta</taxon>
        <taxon>Pterygota</taxon>
        <taxon>Neoptera</taxon>
        <taxon>Endopterygota</taxon>
        <taxon>Diptera</taxon>
        <taxon>Brachycera</taxon>
        <taxon>Muscomorpha</taxon>
        <taxon>Ephydroidea</taxon>
        <taxon>Drosophilidae</taxon>
        <taxon>Drosophila</taxon>
        <taxon>Sophophora</taxon>
    </lineage>
</organism>
<keyword evidence="1" id="KW-0812">Transmembrane</keyword>
<dbReference type="Proteomes" id="UP000000803">
    <property type="component" value="Chromosome 2R"/>
</dbReference>
<dbReference type="EMBL" id="AE013599">
    <property type="protein sequence ID" value="AHN56476.1"/>
    <property type="molecule type" value="Genomic_DNA"/>
</dbReference>
<sequence length="375" mass="43048">MIDKNETHTRYSKKKDFDKSLVDLYKPKKFVAESLTSIYSNRTSVDPNGFIRIDSARGIEDRHLKASPELPSLQERSSQSQNKNLYDLSLKLMDQETTGTLDSECADGSGSIQCEESQPIIAIPIGQANEEAVNLKKQLKVRDRTKVKDAGHYRKRTPSFSTIQCTNNRIKRKKKENAENVVGPLKLKTFIKLRRRLPESYQYLCAEPVIVPLKTPEAPSLTNRPAIKVKKAKVKPQLVESESDVESFRYTENPKKTLRALVERAARSAGTHNPDVLIKEVQKVPMETFENINLGKELKVRASQQFQLALNLIDDHYFYSLLIFMATLAYVVYILCYDINSNLNEEGRYLEKMKTSRLPMKGYYYLMRLLRAPIF</sequence>
<proteinExistence type="predicted"/>
<dbReference type="STRING" id="7227.FBpp0309699"/>
<evidence type="ECO:0000313" key="4">
    <source>
        <dbReference type="Proteomes" id="UP000000803"/>
    </source>
</evidence>
<dbReference type="InParanoid" id="A0A0B4LFY6"/>
<reference evidence="2 4" key="4">
    <citation type="journal article" date="2002" name="Genome Biol.">
        <title>The transposable elements of the Drosophila melanogaster euchromatin: a genomics perspective.</title>
        <authorList>
            <person name="Kaminker J.S."/>
            <person name="Bergman C.M."/>
            <person name="Kronmiller B."/>
            <person name="Carlson J."/>
            <person name="Svirskas R."/>
            <person name="Patel S."/>
            <person name="Frise E."/>
            <person name="Wheeler D.A."/>
            <person name="Lewis S.E."/>
            <person name="Rubin G.M."/>
            <person name="Ashburner M."/>
            <person name="Celniker S.E."/>
        </authorList>
    </citation>
    <scope>NUCLEOTIDE SEQUENCE [LARGE SCALE GENOMIC DNA]</scope>
    <source>
        <strain evidence="4">Berkeley</strain>
    </source>
</reference>
<dbReference type="VEuPathDB" id="VectorBase:FBgn0050222"/>
<reference evidence="2 4" key="10">
    <citation type="journal article" date="2015" name="G3 (Bethesda)">
        <title>Gene Model Annotations for Drosophila melanogaster: The Rule-Benders.</title>
        <authorList>
            <consortium name="FlyBase Consortium"/>
            <person name="Crosby M.A."/>
            <person name="Gramates L.S."/>
            <person name="Dos Santos G."/>
            <person name="Matthews B.B."/>
            <person name="St Pierre S.E."/>
            <person name="Zhou P."/>
            <person name="Schroeder A.J."/>
            <person name="Falls K."/>
            <person name="Emmert D.B."/>
            <person name="Russo S.M."/>
            <person name="Gelbart W.M."/>
            <person name="null"/>
        </authorList>
    </citation>
    <scope>NUCLEOTIDE SEQUENCE [LARGE SCALE GENOMIC DNA]</scope>
    <source>
        <strain evidence="4">Berkeley</strain>
    </source>
</reference>
<feature type="transmembrane region" description="Helical" evidence="1">
    <location>
        <begin position="317"/>
        <end position="336"/>
    </location>
</feature>
<reference evidence="2 4" key="2">
    <citation type="journal article" date="2002" name="Genome Biol.">
        <title>Finishing a whole-genome shotgun: release 3 of the Drosophila melanogaster euchromatic genome sequence.</title>
        <authorList>
            <person name="Celniker S.E."/>
            <person name="Wheeler D.A."/>
            <person name="Kronmiller B."/>
            <person name="Carlson J.W."/>
            <person name="Halpern A."/>
            <person name="Patel S."/>
            <person name="Adams M."/>
            <person name="Champe M."/>
            <person name="Dugan S.P."/>
            <person name="Frise E."/>
            <person name="Hodgson A."/>
            <person name="George R.A."/>
            <person name="Hoskins R.A."/>
            <person name="Laverty T."/>
            <person name="Muzny D.M."/>
            <person name="Nelson C.R."/>
            <person name="Pacleb J.M."/>
            <person name="Park S."/>
            <person name="Pfeiffer B.D."/>
            <person name="Richards S."/>
            <person name="Sodergren E.J."/>
            <person name="Svirskas R."/>
            <person name="Tabor P.E."/>
            <person name="Wan K."/>
            <person name="Stapleton M."/>
            <person name="Sutton G.G."/>
            <person name="Venter C."/>
            <person name="Weinstock G."/>
            <person name="Scherer S.E."/>
            <person name="Myers E.W."/>
            <person name="Gibbs R.A."/>
            <person name="Rubin G.M."/>
        </authorList>
    </citation>
    <scope>NUCLEOTIDE SEQUENCE [LARGE SCALE GENOMIC DNA]</scope>
    <source>
        <strain evidence="4">Berkeley</strain>
    </source>
</reference>
<dbReference type="OMA" id="CFYYLMR"/>
<dbReference type="KEGG" id="dme:Dmel_CG30222"/>
<keyword evidence="1" id="KW-0472">Membrane</keyword>
<gene>
    <name evidence="2" type="primary">CG15672</name>
    <name evidence="2" type="synonym">CG12709</name>
    <name evidence="2" type="synonym">Dmel\CG30222</name>
    <name evidence="2 3" type="ORF">CG30222</name>
    <name evidence="2" type="ORF">Dmel_CG30222</name>
</gene>
<reference evidence="2 4" key="8">
    <citation type="journal article" date="2007" name="Science">
        <title>Sequence finishing and mapping of Drosophila melanogaster heterochromatin.</title>
        <authorList>
            <person name="Hoskins R.A."/>
            <person name="Carlson J.W."/>
            <person name="Kennedy C."/>
            <person name="Acevedo D."/>
            <person name="Evans-Holm M."/>
            <person name="Frise E."/>
            <person name="Wan K.H."/>
            <person name="Park S."/>
            <person name="Mendez-Lago M."/>
            <person name="Rossi F."/>
            <person name="Villasante A."/>
            <person name="Dimitri P."/>
            <person name="Karpen G.H."/>
            <person name="Celniker S.E."/>
        </authorList>
    </citation>
    <scope>NUCLEOTIDE SEQUENCE [LARGE SCALE GENOMIC DNA]</scope>
    <source>
        <strain evidence="4">Berkeley</strain>
    </source>
</reference>
<reference evidence="2 4" key="6">
    <citation type="journal article" date="2005" name="PLoS Comput. Biol.">
        <title>Combined evidence annotation of transposable elements in genome sequences.</title>
        <authorList>
            <person name="Quesneville H."/>
            <person name="Bergman C.M."/>
            <person name="Andrieu O."/>
            <person name="Autard D."/>
            <person name="Nouaud D."/>
            <person name="Ashburner M."/>
            <person name="Anxolabehere D."/>
        </authorList>
    </citation>
    <scope>NUCLEOTIDE SEQUENCE [LARGE SCALE GENOMIC DNA]</scope>
    <source>
        <strain evidence="4">Berkeley</strain>
    </source>
</reference>
<dbReference type="Bgee" id="FBgn0050222">
    <property type="expression patterns" value="Expressed in early elongation stage spermatid (Drosophila) in testis and 20 other cell types or tissues"/>
</dbReference>
<evidence type="ECO:0000256" key="1">
    <source>
        <dbReference type="SAM" id="Phobius"/>
    </source>
</evidence>
<dbReference type="SMR" id="A0A0B4LFY6"/>
<accession>A0A0B4LFY6</accession>
<dbReference type="RefSeq" id="NP_001286681.1">
    <property type="nucleotide sequence ID" value="NM_001299752.1"/>
</dbReference>